<reference evidence="1 2" key="1">
    <citation type="submission" date="2020-04" db="EMBL/GenBank/DDBJ databases">
        <title>Molecular characterization of pseudomonads from Agaricus bisporus reveal novel blotch 2 pathogens in Western Europe.</title>
        <authorList>
            <person name="Taparia T."/>
            <person name="Krijger M."/>
            <person name="Haynes E."/>
            <person name="Elpinstone J.G."/>
            <person name="Noble R."/>
            <person name="Van Der Wolf J."/>
        </authorList>
    </citation>
    <scope>NUCLEOTIDE SEQUENCE [LARGE SCALE GENOMIC DNA]</scope>
    <source>
        <strain evidence="1 2">IPO3738</strain>
    </source>
</reference>
<proteinExistence type="predicted"/>
<protein>
    <submittedName>
        <fullName evidence="1">RidA family protein</fullName>
    </submittedName>
</protein>
<dbReference type="Pfam" id="PF01042">
    <property type="entry name" value="Ribonuc_L-PSP"/>
    <property type="match status" value="1"/>
</dbReference>
<name>A0A7Y8CCT3_9PSED</name>
<dbReference type="CDD" id="cd00448">
    <property type="entry name" value="YjgF_YER057c_UK114_family"/>
    <property type="match status" value="1"/>
</dbReference>
<sequence>MTQDTLHHFVPNASPPPPSAMYSHAVQADGWLYVTGQLPTDPDDPTAELREGIEAQAQLCFENLRRIVDHAGYSLDDTLFVRIYLSDYDNDFAAFNRVYVEHFNNPQKLPSRTTVGVTRLGRKALVEIDLVCFNRKHKTV</sequence>
<dbReference type="EMBL" id="JACAQE010000002">
    <property type="protein sequence ID" value="NWC13302.1"/>
    <property type="molecule type" value="Genomic_DNA"/>
</dbReference>
<dbReference type="InterPro" id="IPR006175">
    <property type="entry name" value="YjgF/YER057c/UK114"/>
</dbReference>
<dbReference type="PANTHER" id="PTHR11803">
    <property type="entry name" value="2-IMINOBUTANOATE/2-IMINOPROPANOATE DEAMINASE RIDA"/>
    <property type="match status" value="1"/>
</dbReference>
<dbReference type="PANTHER" id="PTHR11803:SF39">
    <property type="entry name" value="2-IMINOBUTANOATE_2-IMINOPROPANOATE DEAMINASE"/>
    <property type="match status" value="1"/>
</dbReference>
<dbReference type="Gene3D" id="3.30.1330.40">
    <property type="entry name" value="RutC-like"/>
    <property type="match status" value="1"/>
</dbReference>
<evidence type="ECO:0000313" key="2">
    <source>
        <dbReference type="Proteomes" id="UP000517547"/>
    </source>
</evidence>
<dbReference type="GO" id="GO:0019239">
    <property type="term" value="F:deaminase activity"/>
    <property type="evidence" value="ECO:0007669"/>
    <property type="project" value="TreeGrafter"/>
</dbReference>
<dbReference type="RefSeq" id="WP_017128630.1">
    <property type="nucleotide sequence ID" value="NZ_JACAOK010000005.1"/>
</dbReference>
<dbReference type="Proteomes" id="UP000517547">
    <property type="component" value="Unassembled WGS sequence"/>
</dbReference>
<evidence type="ECO:0000313" key="1">
    <source>
        <dbReference type="EMBL" id="NWC13302.1"/>
    </source>
</evidence>
<dbReference type="SUPFAM" id="SSF55298">
    <property type="entry name" value="YjgF-like"/>
    <property type="match status" value="1"/>
</dbReference>
<accession>A0A7Y8CCT3</accession>
<dbReference type="InterPro" id="IPR035959">
    <property type="entry name" value="RutC-like_sf"/>
</dbReference>
<dbReference type="GeneID" id="57659016"/>
<dbReference type="AlphaFoldDB" id="A0A7Y8CCT3"/>
<dbReference type="GO" id="GO:0005829">
    <property type="term" value="C:cytosol"/>
    <property type="evidence" value="ECO:0007669"/>
    <property type="project" value="TreeGrafter"/>
</dbReference>
<comment type="caution">
    <text evidence="1">The sequence shown here is derived from an EMBL/GenBank/DDBJ whole genome shotgun (WGS) entry which is preliminary data.</text>
</comment>
<gene>
    <name evidence="1" type="ORF">HX845_06620</name>
</gene>
<organism evidence="1 2">
    <name type="scientific">Pseudomonas gingeri</name>
    <dbReference type="NCBI Taxonomy" id="117681"/>
    <lineage>
        <taxon>Bacteria</taxon>
        <taxon>Pseudomonadati</taxon>
        <taxon>Pseudomonadota</taxon>
        <taxon>Gammaproteobacteria</taxon>
        <taxon>Pseudomonadales</taxon>
        <taxon>Pseudomonadaceae</taxon>
        <taxon>Pseudomonas</taxon>
    </lineage>
</organism>